<protein>
    <submittedName>
        <fullName evidence="1">Uncharacterized protein</fullName>
    </submittedName>
</protein>
<organism evidence="1 2">
    <name type="scientific">Nonomuraea cavernae</name>
    <dbReference type="NCBI Taxonomy" id="2045107"/>
    <lineage>
        <taxon>Bacteria</taxon>
        <taxon>Bacillati</taxon>
        <taxon>Actinomycetota</taxon>
        <taxon>Actinomycetes</taxon>
        <taxon>Streptosporangiales</taxon>
        <taxon>Streptosporangiaceae</taxon>
        <taxon>Nonomuraea</taxon>
    </lineage>
</organism>
<dbReference type="Proteomes" id="UP000646523">
    <property type="component" value="Unassembled WGS sequence"/>
</dbReference>
<keyword evidence="2" id="KW-1185">Reference proteome</keyword>
<name>A0A917Z0T0_9ACTN</name>
<evidence type="ECO:0000313" key="2">
    <source>
        <dbReference type="Proteomes" id="UP000646523"/>
    </source>
</evidence>
<reference evidence="1" key="2">
    <citation type="submission" date="2020-09" db="EMBL/GenBank/DDBJ databases">
        <authorList>
            <person name="Sun Q."/>
            <person name="Zhou Y."/>
        </authorList>
    </citation>
    <scope>NUCLEOTIDE SEQUENCE</scope>
    <source>
        <strain evidence="1">CGMCC 4.7368</strain>
    </source>
</reference>
<sequence>MASTQKYACRSVFTEVGGADRGGGAVLGVQPPPGVVADGDAGCGVGADAGADMEQAVTRTAAHRALIMAASVA</sequence>
<dbReference type="AlphaFoldDB" id="A0A917Z0T0"/>
<dbReference type="EMBL" id="BMNH01000011">
    <property type="protein sequence ID" value="GGO71949.1"/>
    <property type="molecule type" value="Genomic_DNA"/>
</dbReference>
<comment type="caution">
    <text evidence="1">The sequence shown here is derived from an EMBL/GenBank/DDBJ whole genome shotgun (WGS) entry which is preliminary data.</text>
</comment>
<gene>
    <name evidence="1" type="ORF">GCM10012289_38850</name>
</gene>
<reference evidence="1" key="1">
    <citation type="journal article" date="2014" name="Int. J. Syst. Evol. Microbiol.">
        <title>Complete genome sequence of Corynebacterium casei LMG S-19264T (=DSM 44701T), isolated from a smear-ripened cheese.</title>
        <authorList>
            <consortium name="US DOE Joint Genome Institute (JGI-PGF)"/>
            <person name="Walter F."/>
            <person name="Albersmeier A."/>
            <person name="Kalinowski J."/>
            <person name="Ruckert C."/>
        </authorList>
    </citation>
    <scope>NUCLEOTIDE SEQUENCE</scope>
    <source>
        <strain evidence="1">CGMCC 4.7368</strain>
    </source>
</reference>
<evidence type="ECO:0000313" key="1">
    <source>
        <dbReference type="EMBL" id="GGO71949.1"/>
    </source>
</evidence>
<proteinExistence type="predicted"/>
<accession>A0A917Z0T0</accession>